<dbReference type="Gene3D" id="1.25.40.10">
    <property type="entry name" value="Tetratricopeptide repeat domain"/>
    <property type="match status" value="1"/>
</dbReference>
<comment type="similarity">
    <text evidence="1">Belongs to the PPR family. P subfamily.</text>
</comment>
<dbReference type="InterPro" id="IPR002885">
    <property type="entry name" value="PPR_rpt"/>
</dbReference>
<dbReference type="Proteomes" id="UP000594638">
    <property type="component" value="Unassembled WGS sequence"/>
</dbReference>
<dbReference type="Gramene" id="OE9A060072T1">
    <property type="protein sequence ID" value="OE9A060072C1"/>
    <property type="gene ID" value="OE9A060072"/>
</dbReference>
<protein>
    <recommendedName>
        <fullName evidence="6">Pentatricopeptide repeat-containing protein</fullName>
    </recommendedName>
</protein>
<dbReference type="PROSITE" id="PS51375">
    <property type="entry name" value="PPR"/>
    <property type="match status" value="1"/>
</dbReference>
<reference evidence="4 5" key="1">
    <citation type="submission" date="2019-12" db="EMBL/GenBank/DDBJ databases">
        <authorList>
            <person name="Alioto T."/>
            <person name="Alioto T."/>
            <person name="Gomez Garrido J."/>
        </authorList>
    </citation>
    <scope>NUCLEOTIDE SEQUENCE [LARGE SCALE GENOMIC DNA]</scope>
</reference>
<evidence type="ECO:0000313" key="4">
    <source>
        <dbReference type="EMBL" id="CAA2993675.1"/>
    </source>
</evidence>
<organism evidence="4 5">
    <name type="scientific">Olea europaea subsp. europaea</name>
    <dbReference type="NCBI Taxonomy" id="158383"/>
    <lineage>
        <taxon>Eukaryota</taxon>
        <taxon>Viridiplantae</taxon>
        <taxon>Streptophyta</taxon>
        <taxon>Embryophyta</taxon>
        <taxon>Tracheophyta</taxon>
        <taxon>Spermatophyta</taxon>
        <taxon>Magnoliopsida</taxon>
        <taxon>eudicotyledons</taxon>
        <taxon>Gunneridae</taxon>
        <taxon>Pentapetalae</taxon>
        <taxon>asterids</taxon>
        <taxon>lamiids</taxon>
        <taxon>Lamiales</taxon>
        <taxon>Oleaceae</taxon>
        <taxon>Oleeae</taxon>
        <taxon>Olea</taxon>
    </lineage>
</organism>
<accession>A0A8S0SMS6</accession>
<keyword evidence="5" id="KW-1185">Reference proteome</keyword>
<sequence>MAIEMLSAMEEKGIGVTLITFATILQGLYKKGRSEESESYWDERVTKKGCVPDFGAYNVRLTHIHSGKVEGVKRIRGYKVFKECVKLHKIPDFNSLKYLAEGLTKNGHTKELVEDLDLAPIDTNEIDSGESEMTST</sequence>
<dbReference type="InterPro" id="IPR050667">
    <property type="entry name" value="PPR-containing_protein"/>
</dbReference>
<proteinExistence type="inferred from homology"/>
<dbReference type="AlphaFoldDB" id="A0A8S0SMS6"/>
<dbReference type="InterPro" id="IPR011990">
    <property type="entry name" value="TPR-like_helical_dom_sf"/>
</dbReference>
<evidence type="ECO:0000256" key="1">
    <source>
        <dbReference type="ARBA" id="ARBA00007626"/>
    </source>
</evidence>
<name>A0A8S0SMS6_OLEEU</name>
<evidence type="ECO:0008006" key="6">
    <source>
        <dbReference type="Google" id="ProtNLM"/>
    </source>
</evidence>
<dbReference type="PANTHER" id="PTHR47939">
    <property type="entry name" value="MEMBRANE-ASSOCIATED SALT-INDUCIBLE PROTEIN-LIKE"/>
    <property type="match status" value="1"/>
</dbReference>
<evidence type="ECO:0000313" key="5">
    <source>
        <dbReference type="Proteomes" id="UP000594638"/>
    </source>
</evidence>
<dbReference type="NCBIfam" id="TIGR00756">
    <property type="entry name" value="PPR"/>
    <property type="match status" value="1"/>
</dbReference>
<keyword evidence="2" id="KW-0677">Repeat</keyword>
<evidence type="ECO:0000256" key="3">
    <source>
        <dbReference type="PROSITE-ProRule" id="PRU00708"/>
    </source>
</evidence>
<gene>
    <name evidence="4" type="ORF">OLEA9_A060072</name>
</gene>
<dbReference type="PANTHER" id="PTHR47939:SF8">
    <property type="entry name" value="PENTACOTRIPEPTIDE-REPEAT REGION OF PRORP DOMAIN-CONTAINING PROTEIN"/>
    <property type="match status" value="1"/>
</dbReference>
<feature type="repeat" description="PPR" evidence="3">
    <location>
        <begin position="17"/>
        <end position="52"/>
    </location>
</feature>
<evidence type="ECO:0000256" key="2">
    <source>
        <dbReference type="ARBA" id="ARBA00022737"/>
    </source>
</evidence>
<comment type="caution">
    <text evidence="4">The sequence shown here is derived from an EMBL/GenBank/DDBJ whole genome shotgun (WGS) entry which is preliminary data.</text>
</comment>
<dbReference type="EMBL" id="CACTIH010005453">
    <property type="protein sequence ID" value="CAA2993675.1"/>
    <property type="molecule type" value="Genomic_DNA"/>
</dbReference>
<dbReference type="OrthoDB" id="185373at2759"/>